<accession>A0A2U3LR08</accession>
<reference evidence="2" key="1">
    <citation type="submission" date="2018-02" db="EMBL/GenBank/DDBJ databases">
        <authorList>
            <person name="Hausmann B."/>
        </authorList>
    </citation>
    <scope>NUCLEOTIDE SEQUENCE [LARGE SCALE GENOMIC DNA]</scope>
    <source>
        <strain evidence="2">Peat soil MAG SbF1</strain>
    </source>
</reference>
<organism evidence="1 2">
    <name type="scientific">Candidatus Desulfosporosinus infrequens</name>
    <dbReference type="NCBI Taxonomy" id="2043169"/>
    <lineage>
        <taxon>Bacteria</taxon>
        <taxon>Bacillati</taxon>
        <taxon>Bacillota</taxon>
        <taxon>Clostridia</taxon>
        <taxon>Eubacteriales</taxon>
        <taxon>Desulfitobacteriaceae</taxon>
        <taxon>Desulfosporosinus</taxon>
    </lineage>
</organism>
<dbReference type="Proteomes" id="UP000238916">
    <property type="component" value="Unassembled WGS sequence"/>
</dbReference>
<dbReference type="AlphaFoldDB" id="A0A2U3LR08"/>
<dbReference type="InterPro" id="IPR014287">
    <property type="entry name" value="Nase_Fe-Fe_AnfO"/>
</dbReference>
<evidence type="ECO:0000313" key="1">
    <source>
        <dbReference type="EMBL" id="SPF54276.1"/>
    </source>
</evidence>
<protein>
    <submittedName>
        <fullName evidence="1">Fe-only nitrogenase accessory protein AnfO</fullName>
    </submittedName>
</protein>
<name>A0A2U3LR08_9FIRM</name>
<proteinExistence type="predicted"/>
<sequence>MYEIEGNPEQFLDSILASENEVDKNLLEKSGQTSTCYPEKTDVEGIYFINLKDALNSDINLTSKQILRPFLANTEFKVLEVICDHIPKWFDDEFEQRGLLSTSSRLNENEFKVIISNKL</sequence>
<dbReference type="Pfam" id="PF09582">
    <property type="entry name" value="AnfO_nitrog"/>
    <property type="match status" value="1"/>
</dbReference>
<gene>
    <name evidence="1" type="ORF">SBF1_7420004</name>
</gene>
<dbReference type="EMBL" id="OMOF01000715">
    <property type="protein sequence ID" value="SPF54276.1"/>
    <property type="molecule type" value="Genomic_DNA"/>
</dbReference>
<evidence type="ECO:0000313" key="2">
    <source>
        <dbReference type="Proteomes" id="UP000238916"/>
    </source>
</evidence>